<dbReference type="GO" id="GO:0048544">
    <property type="term" value="P:recognition of pollen"/>
    <property type="evidence" value="ECO:0007669"/>
    <property type="project" value="InterPro"/>
</dbReference>
<evidence type="ECO:0000256" key="5">
    <source>
        <dbReference type="ARBA" id="ARBA00022553"/>
    </source>
</evidence>
<evidence type="ECO:0000256" key="19">
    <source>
        <dbReference type="ARBA" id="ARBA00048679"/>
    </source>
</evidence>
<keyword evidence="4" id="KW-0245">EGF-like domain</keyword>
<evidence type="ECO:0000256" key="17">
    <source>
        <dbReference type="ARBA" id="ARBA00023180"/>
    </source>
</evidence>
<evidence type="ECO:0000256" key="18">
    <source>
        <dbReference type="ARBA" id="ARBA00047899"/>
    </source>
</evidence>
<dbReference type="PANTHER" id="PTHR47974">
    <property type="entry name" value="OS07G0415500 PROTEIN"/>
    <property type="match status" value="1"/>
</dbReference>
<dbReference type="PANTHER" id="PTHR47974:SF19">
    <property type="entry name" value="RECEPTOR-LIKE SERINE_THREONINE-PROTEIN KINASE"/>
    <property type="match status" value="1"/>
</dbReference>
<dbReference type="PROSITE" id="PS00107">
    <property type="entry name" value="PROTEIN_KINASE_ATP"/>
    <property type="match status" value="1"/>
</dbReference>
<keyword evidence="2" id="KW-1003">Cell membrane</keyword>
<evidence type="ECO:0000256" key="2">
    <source>
        <dbReference type="ARBA" id="ARBA00022475"/>
    </source>
</evidence>
<evidence type="ECO:0000259" key="24">
    <source>
        <dbReference type="PROSITE" id="PS50011"/>
    </source>
</evidence>
<dbReference type="PROSITE" id="PS50011">
    <property type="entry name" value="PROTEIN_KINASE_DOM"/>
    <property type="match status" value="1"/>
</dbReference>
<dbReference type="GO" id="GO:0004674">
    <property type="term" value="F:protein serine/threonine kinase activity"/>
    <property type="evidence" value="ECO:0007669"/>
    <property type="project" value="UniProtKB-KW"/>
</dbReference>
<dbReference type="SUPFAM" id="SSF56112">
    <property type="entry name" value="Protein kinase-like (PK-like)"/>
    <property type="match status" value="1"/>
</dbReference>
<evidence type="ECO:0000256" key="11">
    <source>
        <dbReference type="ARBA" id="ARBA00022777"/>
    </source>
</evidence>
<reference evidence="28" key="1">
    <citation type="journal article" date="2012" name="Nature">
        <title>A physical, genetic and functional sequence assembly of the barley genome.</title>
        <authorList>
            <consortium name="The International Barley Genome Sequencing Consortium"/>
            <person name="Mayer K.F."/>
            <person name="Waugh R."/>
            <person name="Brown J.W."/>
            <person name="Schulman A."/>
            <person name="Langridge P."/>
            <person name="Platzer M."/>
            <person name="Fincher G.B."/>
            <person name="Muehlbauer G.J."/>
            <person name="Sato K."/>
            <person name="Close T.J."/>
            <person name="Wise R.P."/>
            <person name="Stein N."/>
        </authorList>
    </citation>
    <scope>NUCLEOTIDE SEQUENCE [LARGE SCALE GENOMIC DNA]</scope>
    <source>
        <strain evidence="28">cv. Morex</strain>
    </source>
</reference>
<feature type="binding site" evidence="21">
    <location>
        <position position="609"/>
    </location>
    <ligand>
        <name>ATP</name>
        <dbReference type="ChEBI" id="CHEBI:30616"/>
    </ligand>
</feature>
<keyword evidence="5" id="KW-0597">Phosphoprotein</keyword>
<keyword evidence="9" id="KW-0430">Lectin</keyword>
<evidence type="ECO:0000256" key="20">
    <source>
        <dbReference type="PIRNR" id="PIRNR000641"/>
    </source>
</evidence>
<comment type="similarity">
    <text evidence="20">Belongs to the protein kinase superfamily. Ser/Thr protein kinase family.</text>
</comment>
<name>A0A8I6Y9Z8_HORVV</name>
<evidence type="ECO:0000256" key="16">
    <source>
        <dbReference type="ARBA" id="ARBA00023170"/>
    </source>
</evidence>
<dbReference type="InterPro" id="IPR011009">
    <property type="entry name" value="Kinase-like_dom_sf"/>
</dbReference>
<dbReference type="Gramene" id="HORVU.MOREX.r3.6HG0572110.1">
    <property type="protein sequence ID" value="HORVU.MOREX.r3.6HG0572110.1.CDS1"/>
    <property type="gene ID" value="HORVU.MOREX.r3.6HG0572110"/>
</dbReference>
<dbReference type="CDD" id="cd14066">
    <property type="entry name" value="STKc_IRAK"/>
    <property type="match status" value="1"/>
</dbReference>
<dbReference type="SMART" id="SM00108">
    <property type="entry name" value="B_lectin"/>
    <property type="match status" value="1"/>
</dbReference>
<dbReference type="KEGG" id="hvg:123402844"/>
<keyword evidence="3 20" id="KW-0723">Serine/threonine-protein kinase</keyword>
<dbReference type="EC" id="2.7.11.1" evidence="20"/>
<evidence type="ECO:0000256" key="23">
    <source>
        <dbReference type="SAM" id="Phobius"/>
    </source>
</evidence>
<evidence type="ECO:0000259" key="25">
    <source>
        <dbReference type="PROSITE" id="PS50927"/>
    </source>
</evidence>
<dbReference type="RefSeq" id="XP_044952735.1">
    <property type="nucleotide sequence ID" value="XM_045096800.1"/>
</dbReference>
<evidence type="ECO:0000256" key="15">
    <source>
        <dbReference type="ARBA" id="ARBA00023157"/>
    </source>
</evidence>
<dbReference type="SMART" id="SM00473">
    <property type="entry name" value="PAN_AP"/>
    <property type="match status" value="1"/>
</dbReference>
<keyword evidence="8" id="KW-0732">Signal</keyword>
<gene>
    <name evidence="27" type="primary">LOC123402844</name>
</gene>
<keyword evidence="15" id="KW-1015">Disulfide bond</keyword>
<evidence type="ECO:0000256" key="8">
    <source>
        <dbReference type="ARBA" id="ARBA00022729"/>
    </source>
</evidence>
<dbReference type="InterPro" id="IPR003609">
    <property type="entry name" value="Pan_app"/>
</dbReference>
<dbReference type="SMR" id="A0A8I6Y9Z8"/>
<protein>
    <recommendedName>
        <fullName evidence="20">Receptor-like serine/threonine-protein kinase</fullName>
        <ecNumber evidence="20">2.7.11.1</ecNumber>
    </recommendedName>
</protein>
<evidence type="ECO:0000256" key="3">
    <source>
        <dbReference type="ARBA" id="ARBA00022527"/>
    </source>
</evidence>
<accession>A0A8I6Y9Z8</accession>
<dbReference type="Pfam" id="PF00954">
    <property type="entry name" value="S_locus_glycop"/>
    <property type="match status" value="1"/>
</dbReference>
<dbReference type="GeneID" id="123402844"/>
<dbReference type="AlphaFoldDB" id="A0A8I6Y9Z8"/>
<evidence type="ECO:0000313" key="28">
    <source>
        <dbReference type="Proteomes" id="UP000011116"/>
    </source>
</evidence>
<feature type="domain" description="Apple" evidence="26">
    <location>
        <begin position="408"/>
        <end position="494"/>
    </location>
</feature>
<dbReference type="Pfam" id="PF08276">
    <property type="entry name" value="PAN_2"/>
    <property type="match status" value="1"/>
</dbReference>
<reference evidence="27" key="2">
    <citation type="submission" date="2020-10" db="EMBL/GenBank/DDBJ databases">
        <authorList>
            <person name="Scholz U."/>
            <person name="Mascher M."/>
            <person name="Fiebig A."/>
        </authorList>
    </citation>
    <scope>NUCLEOTIDE SEQUENCE [LARGE SCALE GENOMIC DNA]</scope>
    <source>
        <strain evidence="27">cv. Morex</strain>
    </source>
</reference>
<dbReference type="InterPro" id="IPR024171">
    <property type="entry name" value="SRK-like_kinase"/>
</dbReference>
<evidence type="ECO:0000259" key="26">
    <source>
        <dbReference type="PROSITE" id="PS50948"/>
    </source>
</evidence>
<evidence type="ECO:0000256" key="12">
    <source>
        <dbReference type="ARBA" id="ARBA00022840"/>
    </source>
</evidence>
<dbReference type="PROSITE" id="PS50927">
    <property type="entry name" value="BULB_LECTIN"/>
    <property type="match status" value="1"/>
</dbReference>
<comment type="catalytic activity">
    <reaction evidence="18 20">
        <text>L-threonyl-[protein] + ATP = O-phospho-L-threonyl-[protein] + ADP + H(+)</text>
        <dbReference type="Rhea" id="RHEA:46608"/>
        <dbReference type="Rhea" id="RHEA-COMP:11060"/>
        <dbReference type="Rhea" id="RHEA-COMP:11605"/>
        <dbReference type="ChEBI" id="CHEBI:15378"/>
        <dbReference type="ChEBI" id="CHEBI:30013"/>
        <dbReference type="ChEBI" id="CHEBI:30616"/>
        <dbReference type="ChEBI" id="CHEBI:61977"/>
        <dbReference type="ChEBI" id="CHEBI:456216"/>
        <dbReference type="EC" id="2.7.11.1"/>
    </reaction>
</comment>
<dbReference type="InterPro" id="IPR008271">
    <property type="entry name" value="Ser/Thr_kinase_AS"/>
</dbReference>
<keyword evidence="11 20" id="KW-0418">Kinase</keyword>
<keyword evidence="6 20" id="KW-0808">Transferase</keyword>
<keyword evidence="10 20" id="KW-0547">Nucleotide-binding</keyword>
<dbReference type="InterPro" id="IPR017441">
    <property type="entry name" value="Protein_kinase_ATP_BS"/>
</dbReference>
<feature type="compositionally biased region" description="Acidic residues" evidence="22">
    <location>
        <begin position="787"/>
        <end position="797"/>
    </location>
</feature>
<keyword evidence="28" id="KW-1185">Reference proteome</keyword>
<dbReference type="EnsemblPlants" id="HORVU.MOREX.r3.6HG0572110.1">
    <property type="protein sequence ID" value="HORVU.MOREX.r3.6HG0572110.1.CDS1"/>
    <property type="gene ID" value="HORVU.MOREX.r3.6HG0572110"/>
</dbReference>
<evidence type="ECO:0000256" key="13">
    <source>
        <dbReference type="ARBA" id="ARBA00022989"/>
    </source>
</evidence>
<evidence type="ECO:0000256" key="22">
    <source>
        <dbReference type="SAM" id="MobiDB-lite"/>
    </source>
</evidence>
<sequence>MIWRRNNGHVYARISHPDDEAGGEHATSYSCVQTRQQPRVTRSPSPSLLLIENSIHLKDNMSPTVAAFALVALCFAHSCPAAAAAELDAVSARRPLRGNDTVVSPQGKFEAGLFSPGSSGRFYLGVWYKNIPVQTVIWVANRASPLSSADSAELRVSADDGSLELVSPSEGVVWSSSRSNLSEESNNNNNTAVIRDDGNLVLLGGGNSSTVLWQSFDHPTDTLVPGAWLGENKLTGEYQRLTSWRNAEDPAPGMFSNTVDRNGTSEFFYFWNRTRVYWRSGVWTGRVFALVPEAVNNVLFNQTYVETPAYRRLSWALYDNATITRQVFEGTGQAKQYIWVPASQRWQFFWAAPTVQCDAYAVCGAFGVCDQRSQPSCRCPPGFVPASEQDWALSDWTGGCRRNSSLACARNGKGSSSTSTDGFLALPNVKLPDDSLAVGGAQSKTEYESACLENCSCQAYTFSGGGQCAVWHGEFRNLQQLYADSGASGSSDDLYLRLSESGLQDLSRANKKKEGPALQLVVGIVLACVAAALVASALLAWFLLSRRRRRRRLDSMANEVSSSLAVYSYGDLRAATKNFSDRLGGGGFGSVYRGVLKSGDTGTDVAVKKLEGLRQGDKQFRTEVNTLGRIQHVNLVRLLGFCSSADEKLLVYEYMPNGSLESYLFKGSGGSCPSWRDRYGIMLGVARGLAYLHDGCRERIIHCDVKPENILLDKDLCVKLADFGMAKLVGRDFSRALTTMRGTIGYLAPEWISGLPISAKADVYSFGMVLFELISGRRNADSSADGGGDDASDSMEVEEGRRASSTFFPVWAVGKVAAGEAGAVADPRLRGDVRGEELERACRVACWCIQDEEAHRPAMAQVVQALEGVVHVDMPPMPRMLQNLTLA</sequence>
<evidence type="ECO:0000256" key="7">
    <source>
        <dbReference type="ARBA" id="ARBA00022692"/>
    </source>
</evidence>
<feature type="region of interest" description="Disordered" evidence="22">
    <location>
        <begin position="779"/>
        <end position="798"/>
    </location>
</feature>
<organism evidence="27 28">
    <name type="scientific">Hordeum vulgare subsp. vulgare</name>
    <name type="common">Domesticated barley</name>
    <dbReference type="NCBI Taxonomy" id="112509"/>
    <lineage>
        <taxon>Eukaryota</taxon>
        <taxon>Viridiplantae</taxon>
        <taxon>Streptophyta</taxon>
        <taxon>Embryophyta</taxon>
        <taxon>Tracheophyta</taxon>
        <taxon>Spermatophyta</taxon>
        <taxon>Magnoliopsida</taxon>
        <taxon>Liliopsida</taxon>
        <taxon>Poales</taxon>
        <taxon>Poaceae</taxon>
        <taxon>BOP clade</taxon>
        <taxon>Pooideae</taxon>
        <taxon>Triticodae</taxon>
        <taxon>Triticeae</taxon>
        <taxon>Hordeinae</taxon>
        <taxon>Hordeum</taxon>
    </lineage>
</organism>
<dbReference type="GO" id="GO:0051707">
    <property type="term" value="P:response to other organism"/>
    <property type="evidence" value="ECO:0007669"/>
    <property type="project" value="UniProtKB-ARBA"/>
</dbReference>
<dbReference type="InterPro" id="IPR000719">
    <property type="entry name" value="Prot_kinase_dom"/>
</dbReference>
<evidence type="ECO:0000313" key="27">
    <source>
        <dbReference type="EnsemblPlants" id="HORVU.MOREX.r3.6HG0572110.1.CDS1"/>
    </source>
</evidence>
<dbReference type="GO" id="GO:0005524">
    <property type="term" value="F:ATP binding"/>
    <property type="evidence" value="ECO:0007669"/>
    <property type="project" value="UniProtKB-UniRule"/>
</dbReference>
<comment type="subcellular location">
    <subcellularLocation>
        <location evidence="1">Cell membrane</location>
        <topology evidence="1">Single-pass type I membrane protein</topology>
    </subcellularLocation>
</comment>
<evidence type="ECO:0000256" key="1">
    <source>
        <dbReference type="ARBA" id="ARBA00004251"/>
    </source>
</evidence>
<comment type="catalytic activity">
    <reaction evidence="19 20">
        <text>L-seryl-[protein] + ATP = O-phospho-L-seryl-[protein] + ADP + H(+)</text>
        <dbReference type="Rhea" id="RHEA:17989"/>
        <dbReference type="Rhea" id="RHEA-COMP:9863"/>
        <dbReference type="Rhea" id="RHEA-COMP:11604"/>
        <dbReference type="ChEBI" id="CHEBI:15378"/>
        <dbReference type="ChEBI" id="CHEBI:29999"/>
        <dbReference type="ChEBI" id="CHEBI:30616"/>
        <dbReference type="ChEBI" id="CHEBI:83421"/>
        <dbReference type="ChEBI" id="CHEBI:456216"/>
        <dbReference type="EC" id="2.7.11.1"/>
    </reaction>
</comment>
<evidence type="ECO:0000256" key="14">
    <source>
        <dbReference type="ARBA" id="ARBA00023136"/>
    </source>
</evidence>
<reference evidence="27" key="3">
    <citation type="submission" date="2022-01" db="UniProtKB">
        <authorList>
            <consortium name="EnsemblPlants"/>
        </authorList>
    </citation>
    <scope>IDENTIFICATION</scope>
    <source>
        <strain evidence="27">subsp. vulgare</strain>
    </source>
</reference>
<dbReference type="FunFam" id="1.10.510.10:FF:000384">
    <property type="entry name" value="G-type lectin S-receptor-like serine/threonine-protein kinase"/>
    <property type="match status" value="1"/>
</dbReference>
<evidence type="ECO:0000256" key="6">
    <source>
        <dbReference type="ARBA" id="ARBA00022679"/>
    </source>
</evidence>
<feature type="domain" description="Protein kinase" evidence="24">
    <location>
        <begin position="577"/>
        <end position="874"/>
    </location>
</feature>
<keyword evidence="14 23" id="KW-0472">Membrane</keyword>
<keyword evidence="16" id="KW-0675">Receptor</keyword>
<dbReference type="Gene3D" id="3.30.200.20">
    <property type="entry name" value="Phosphorylase Kinase, domain 1"/>
    <property type="match status" value="1"/>
</dbReference>
<dbReference type="InterPro" id="IPR036426">
    <property type="entry name" value="Bulb-type_lectin_dom_sf"/>
</dbReference>
<dbReference type="GO" id="GO:0030246">
    <property type="term" value="F:carbohydrate binding"/>
    <property type="evidence" value="ECO:0007669"/>
    <property type="project" value="UniProtKB-KW"/>
</dbReference>
<evidence type="ECO:0000256" key="21">
    <source>
        <dbReference type="PROSITE-ProRule" id="PRU10141"/>
    </source>
</evidence>
<dbReference type="InterPro" id="IPR001480">
    <property type="entry name" value="Bulb-type_lectin_dom"/>
</dbReference>
<dbReference type="PROSITE" id="PS00108">
    <property type="entry name" value="PROTEIN_KINASE_ST"/>
    <property type="match status" value="1"/>
</dbReference>
<dbReference type="PIRSF" id="PIRSF000641">
    <property type="entry name" value="SRK"/>
    <property type="match status" value="1"/>
</dbReference>
<dbReference type="Gene3D" id="2.90.10.10">
    <property type="entry name" value="Bulb-type lectin domain"/>
    <property type="match status" value="1"/>
</dbReference>
<dbReference type="Gene3D" id="1.10.510.10">
    <property type="entry name" value="Transferase(Phosphotransferase) domain 1"/>
    <property type="match status" value="1"/>
</dbReference>
<dbReference type="SUPFAM" id="SSF51110">
    <property type="entry name" value="alpha-D-mannose-specific plant lectins"/>
    <property type="match status" value="1"/>
</dbReference>
<proteinExistence type="inferred from homology"/>
<dbReference type="Pfam" id="PF00069">
    <property type="entry name" value="Pkinase"/>
    <property type="match status" value="1"/>
</dbReference>
<evidence type="ECO:0000256" key="10">
    <source>
        <dbReference type="ARBA" id="ARBA00022741"/>
    </source>
</evidence>
<dbReference type="FunFam" id="3.30.200.20:FF:000370">
    <property type="entry name" value="Receptor-like protein kinase 4"/>
    <property type="match status" value="1"/>
</dbReference>
<dbReference type="GO" id="GO:0005886">
    <property type="term" value="C:plasma membrane"/>
    <property type="evidence" value="ECO:0007669"/>
    <property type="project" value="UniProtKB-SubCell"/>
</dbReference>
<dbReference type="CDD" id="cd00028">
    <property type="entry name" value="B_lectin"/>
    <property type="match status" value="1"/>
</dbReference>
<dbReference type="Proteomes" id="UP000011116">
    <property type="component" value="Chromosome 6H"/>
</dbReference>
<feature type="domain" description="Bulb-type lectin" evidence="25">
    <location>
        <begin position="87"/>
        <end position="215"/>
    </location>
</feature>
<evidence type="ECO:0000256" key="9">
    <source>
        <dbReference type="ARBA" id="ARBA00022734"/>
    </source>
</evidence>
<keyword evidence="7 23" id="KW-0812">Transmembrane</keyword>
<dbReference type="PROSITE" id="PS50948">
    <property type="entry name" value="PAN"/>
    <property type="match status" value="1"/>
</dbReference>
<keyword evidence="13 23" id="KW-1133">Transmembrane helix</keyword>
<keyword evidence="17" id="KW-0325">Glycoprotein</keyword>
<dbReference type="CDD" id="cd01098">
    <property type="entry name" value="PAN_AP_plant"/>
    <property type="match status" value="1"/>
</dbReference>
<feature type="transmembrane region" description="Helical" evidence="23">
    <location>
        <begin position="517"/>
        <end position="544"/>
    </location>
</feature>
<dbReference type="OrthoDB" id="643280at2759"/>
<dbReference type="Pfam" id="PF01453">
    <property type="entry name" value="B_lectin"/>
    <property type="match status" value="1"/>
</dbReference>
<dbReference type="InterPro" id="IPR000858">
    <property type="entry name" value="S_locus_glycoprot_dom"/>
</dbReference>
<keyword evidence="12 20" id="KW-0067">ATP-binding</keyword>
<dbReference type="SMART" id="SM00220">
    <property type="entry name" value="S_TKc"/>
    <property type="match status" value="1"/>
</dbReference>
<evidence type="ECO:0000256" key="4">
    <source>
        <dbReference type="ARBA" id="ARBA00022536"/>
    </source>
</evidence>